<gene>
    <name evidence="3" type="ORF">STAS_21216</name>
</gene>
<reference evidence="4" key="1">
    <citation type="journal article" date="2019" name="Curr. Biol.">
        <title>Genome Sequence of Striga asiatica Provides Insight into the Evolution of Plant Parasitism.</title>
        <authorList>
            <person name="Yoshida S."/>
            <person name="Kim S."/>
            <person name="Wafula E.K."/>
            <person name="Tanskanen J."/>
            <person name="Kim Y.M."/>
            <person name="Honaas L."/>
            <person name="Yang Z."/>
            <person name="Spallek T."/>
            <person name="Conn C.E."/>
            <person name="Ichihashi Y."/>
            <person name="Cheong K."/>
            <person name="Cui S."/>
            <person name="Der J.P."/>
            <person name="Gundlach H."/>
            <person name="Jiao Y."/>
            <person name="Hori C."/>
            <person name="Ishida J.K."/>
            <person name="Kasahara H."/>
            <person name="Kiba T."/>
            <person name="Kim M.S."/>
            <person name="Koo N."/>
            <person name="Laohavisit A."/>
            <person name="Lee Y.H."/>
            <person name="Lumba S."/>
            <person name="McCourt P."/>
            <person name="Mortimer J.C."/>
            <person name="Mutuku J.M."/>
            <person name="Nomura T."/>
            <person name="Sasaki-Sekimoto Y."/>
            <person name="Seto Y."/>
            <person name="Wang Y."/>
            <person name="Wakatake T."/>
            <person name="Sakakibara H."/>
            <person name="Demura T."/>
            <person name="Yamaguchi S."/>
            <person name="Yoneyama K."/>
            <person name="Manabe R.I."/>
            <person name="Nelson D.C."/>
            <person name="Schulman A.H."/>
            <person name="Timko M.P."/>
            <person name="dePamphilis C.W."/>
            <person name="Choi D."/>
            <person name="Shirasu K."/>
        </authorList>
    </citation>
    <scope>NUCLEOTIDE SEQUENCE [LARGE SCALE GENOMIC DNA]</scope>
    <source>
        <strain evidence="4">cv. UVA1</strain>
    </source>
</reference>
<evidence type="ECO:0000259" key="2">
    <source>
        <dbReference type="PROSITE" id="PS50053"/>
    </source>
</evidence>
<name>A0A5A7QHE8_STRAF</name>
<dbReference type="GO" id="GO:0070628">
    <property type="term" value="F:proteasome binding"/>
    <property type="evidence" value="ECO:0007669"/>
    <property type="project" value="TreeGrafter"/>
</dbReference>
<dbReference type="OrthoDB" id="1916003at2759"/>
<dbReference type="PANTHER" id="PTHR10621">
    <property type="entry name" value="UV EXCISION REPAIR PROTEIN RAD23"/>
    <property type="match status" value="1"/>
</dbReference>
<organism evidence="3 4">
    <name type="scientific">Striga asiatica</name>
    <name type="common">Asiatic witchweed</name>
    <name type="synonym">Buchnera asiatica</name>
    <dbReference type="NCBI Taxonomy" id="4170"/>
    <lineage>
        <taxon>Eukaryota</taxon>
        <taxon>Viridiplantae</taxon>
        <taxon>Streptophyta</taxon>
        <taxon>Embryophyta</taxon>
        <taxon>Tracheophyta</taxon>
        <taxon>Spermatophyta</taxon>
        <taxon>Magnoliopsida</taxon>
        <taxon>eudicotyledons</taxon>
        <taxon>Gunneridae</taxon>
        <taxon>Pentapetalae</taxon>
        <taxon>asterids</taxon>
        <taxon>lamiids</taxon>
        <taxon>Lamiales</taxon>
        <taxon>Orobanchaceae</taxon>
        <taxon>Buchnereae</taxon>
        <taxon>Striga</taxon>
    </lineage>
</organism>
<dbReference type="GO" id="GO:0005654">
    <property type="term" value="C:nucleoplasm"/>
    <property type="evidence" value="ECO:0007669"/>
    <property type="project" value="TreeGrafter"/>
</dbReference>
<dbReference type="PROSITE" id="PS50053">
    <property type="entry name" value="UBIQUITIN_2"/>
    <property type="match status" value="1"/>
</dbReference>
<dbReference type="SMART" id="SM00213">
    <property type="entry name" value="UBQ"/>
    <property type="match status" value="1"/>
</dbReference>
<dbReference type="GO" id="GO:0043130">
    <property type="term" value="F:ubiquitin binding"/>
    <property type="evidence" value="ECO:0007669"/>
    <property type="project" value="TreeGrafter"/>
</dbReference>
<dbReference type="SUPFAM" id="SSF54236">
    <property type="entry name" value="Ubiquitin-like"/>
    <property type="match status" value="1"/>
</dbReference>
<dbReference type="GO" id="GO:0043161">
    <property type="term" value="P:proteasome-mediated ubiquitin-dependent protein catabolic process"/>
    <property type="evidence" value="ECO:0007669"/>
    <property type="project" value="TreeGrafter"/>
</dbReference>
<evidence type="ECO:0000256" key="1">
    <source>
        <dbReference type="SAM" id="MobiDB-lite"/>
    </source>
</evidence>
<dbReference type="Pfam" id="PF00240">
    <property type="entry name" value="ubiquitin"/>
    <property type="match status" value="1"/>
</dbReference>
<dbReference type="Gene3D" id="3.10.20.90">
    <property type="entry name" value="Phosphatidylinositol 3-kinase Catalytic Subunit, Chain A, domain 1"/>
    <property type="match status" value="1"/>
</dbReference>
<comment type="caution">
    <text evidence="3">The sequence shown here is derived from an EMBL/GenBank/DDBJ whole genome shotgun (WGS) entry which is preliminary data.</text>
</comment>
<keyword evidence="4" id="KW-1185">Reference proteome</keyword>
<feature type="domain" description="Ubiquitin-like" evidence="2">
    <location>
        <begin position="1"/>
        <end position="81"/>
    </location>
</feature>
<evidence type="ECO:0000313" key="3">
    <source>
        <dbReference type="EMBL" id="GER44322.1"/>
    </source>
</evidence>
<evidence type="ECO:0000313" key="4">
    <source>
        <dbReference type="Proteomes" id="UP000325081"/>
    </source>
</evidence>
<feature type="compositionally biased region" description="Low complexity" evidence="1">
    <location>
        <begin position="85"/>
        <end position="100"/>
    </location>
</feature>
<dbReference type="AlphaFoldDB" id="A0A5A7QHE8"/>
<feature type="compositionally biased region" description="Basic and acidic residues" evidence="1">
    <location>
        <begin position="101"/>
        <end position="111"/>
    </location>
</feature>
<dbReference type="GO" id="GO:0031593">
    <property type="term" value="F:polyubiquitin modification-dependent protein binding"/>
    <property type="evidence" value="ECO:0007669"/>
    <property type="project" value="TreeGrafter"/>
</dbReference>
<protein>
    <submittedName>
        <fullName evidence="3">Ubiquitin family protein</fullName>
    </submittedName>
</protein>
<accession>A0A5A7QHE8</accession>
<dbReference type="Proteomes" id="UP000325081">
    <property type="component" value="Unassembled WGS sequence"/>
</dbReference>
<dbReference type="GO" id="GO:0005829">
    <property type="term" value="C:cytosol"/>
    <property type="evidence" value="ECO:0007669"/>
    <property type="project" value="TreeGrafter"/>
</dbReference>
<dbReference type="EMBL" id="BKCP01006893">
    <property type="protein sequence ID" value="GER44322.1"/>
    <property type="molecule type" value="Genomic_DNA"/>
</dbReference>
<sequence length="111" mass="12521">MELVAEILTGSLFSLKIEEDATVQDLKNKIGNQENLPTQRLILMLNADDNHYLLDNDQSPVKDYGIRDGSRIYIFFQPPNSEPLSNRPTSPSSHSNSSRDSISRGDEEENK</sequence>
<feature type="region of interest" description="Disordered" evidence="1">
    <location>
        <begin position="77"/>
        <end position="111"/>
    </location>
</feature>
<dbReference type="InterPro" id="IPR029071">
    <property type="entry name" value="Ubiquitin-like_domsf"/>
</dbReference>
<dbReference type="CDD" id="cd17039">
    <property type="entry name" value="Ubl_ubiquitin_like"/>
    <property type="match status" value="1"/>
</dbReference>
<dbReference type="PANTHER" id="PTHR10621:SF61">
    <property type="entry name" value="UBIQUITIN FAMILY PROTEIN"/>
    <property type="match status" value="1"/>
</dbReference>
<dbReference type="InterPro" id="IPR000626">
    <property type="entry name" value="Ubiquitin-like_dom"/>
</dbReference>
<proteinExistence type="predicted"/>